<dbReference type="InterPro" id="IPR047112">
    <property type="entry name" value="RecG/Mfd"/>
</dbReference>
<dbReference type="HAMAP" id="MF_00969">
    <property type="entry name" value="TRCF"/>
    <property type="match status" value="1"/>
</dbReference>
<dbReference type="Pfam" id="PF00270">
    <property type="entry name" value="DEAD"/>
    <property type="match status" value="1"/>
</dbReference>
<dbReference type="FunFam" id="3.40.50.300:FF:000546">
    <property type="entry name" value="Transcription-repair-coupling factor"/>
    <property type="match status" value="1"/>
</dbReference>
<evidence type="ECO:0000313" key="17">
    <source>
        <dbReference type="EMBL" id="KFN41212.1"/>
    </source>
</evidence>
<dbReference type="SMART" id="SM00490">
    <property type="entry name" value="HELICc"/>
    <property type="match status" value="1"/>
</dbReference>
<evidence type="ECO:0000259" key="15">
    <source>
        <dbReference type="PROSITE" id="PS51192"/>
    </source>
</evidence>
<dbReference type="InterPro" id="IPR048635">
    <property type="entry name" value="MFD_D3"/>
</dbReference>
<evidence type="ECO:0000256" key="6">
    <source>
        <dbReference type="ARBA" id="ARBA00022806"/>
    </source>
</evidence>
<keyword evidence="9 13" id="KW-0234">DNA repair</keyword>
<dbReference type="Gene3D" id="3.90.1150.50">
    <property type="entry name" value="Transcription-repair-coupling factor, D7 domain"/>
    <property type="match status" value="1"/>
</dbReference>
<dbReference type="OrthoDB" id="9804325at2"/>
<dbReference type="Gene3D" id="3.40.50.11180">
    <property type="match status" value="1"/>
</dbReference>
<dbReference type="InterPro" id="IPR027417">
    <property type="entry name" value="P-loop_NTPase"/>
</dbReference>
<dbReference type="CDD" id="cd17991">
    <property type="entry name" value="DEXHc_TRCF"/>
    <property type="match status" value="1"/>
</dbReference>
<evidence type="ECO:0000313" key="18">
    <source>
        <dbReference type="Proteomes" id="UP000029385"/>
    </source>
</evidence>
<dbReference type="Proteomes" id="UP000029385">
    <property type="component" value="Unassembled WGS sequence"/>
</dbReference>
<feature type="region of interest" description="Disordered" evidence="14">
    <location>
        <begin position="1"/>
        <end position="20"/>
    </location>
</feature>
<dbReference type="GO" id="GO:0006355">
    <property type="term" value="P:regulation of DNA-templated transcription"/>
    <property type="evidence" value="ECO:0007669"/>
    <property type="project" value="UniProtKB-UniRule"/>
</dbReference>
<evidence type="ECO:0000256" key="8">
    <source>
        <dbReference type="ARBA" id="ARBA00023125"/>
    </source>
</evidence>
<dbReference type="FunFam" id="3.40.50.300:FF:000300">
    <property type="entry name" value="Transcription-repair-coupling factor"/>
    <property type="match status" value="1"/>
</dbReference>
<dbReference type="PATRIC" id="fig|1121015.4.peg.2647"/>
<dbReference type="Pfam" id="PF00271">
    <property type="entry name" value="Helicase_C"/>
    <property type="match status" value="1"/>
</dbReference>
<dbReference type="Pfam" id="PF17757">
    <property type="entry name" value="UvrB_inter"/>
    <property type="match status" value="1"/>
</dbReference>
<dbReference type="Gene3D" id="3.40.50.300">
    <property type="entry name" value="P-loop containing nucleotide triphosphate hydrolases"/>
    <property type="match status" value="2"/>
</dbReference>
<evidence type="ECO:0000256" key="9">
    <source>
        <dbReference type="ARBA" id="ARBA00023204"/>
    </source>
</evidence>
<dbReference type="NCBIfam" id="TIGR00580">
    <property type="entry name" value="mfd"/>
    <property type="match status" value="1"/>
</dbReference>
<dbReference type="CDD" id="cd18810">
    <property type="entry name" value="SF2_C_TRCF"/>
    <property type="match status" value="1"/>
</dbReference>
<proteinExistence type="inferred from homology"/>
<dbReference type="SUPFAM" id="SSF141259">
    <property type="entry name" value="CarD-like"/>
    <property type="match status" value="1"/>
</dbReference>
<accession>A0A091APY3</accession>
<keyword evidence="4 13" id="KW-0227">DNA damage</keyword>
<dbReference type="GO" id="GO:0003678">
    <property type="term" value="F:DNA helicase activity"/>
    <property type="evidence" value="ECO:0007669"/>
    <property type="project" value="TreeGrafter"/>
</dbReference>
<evidence type="ECO:0000256" key="5">
    <source>
        <dbReference type="ARBA" id="ARBA00022801"/>
    </source>
</evidence>
<dbReference type="SUPFAM" id="SSF52540">
    <property type="entry name" value="P-loop containing nucleoside triphosphate hydrolases"/>
    <property type="match status" value="4"/>
</dbReference>
<dbReference type="PANTHER" id="PTHR47964:SF1">
    <property type="entry name" value="ATP-DEPENDENT DNA HELICASE HOMOLOG RECG, CHLOROPLASTIC"/>
    <property type="match status" value="1"/>
</dbReference>
<dbReference type="GO" id="GO:0016787">
    <property type="term" value="F:hydrolase activity"/>
    <property type="evidence" value="ECO:0007669"/>
    <property type="project" value="UniProtKB-KW"/>
</dbReference>
<dbReference type="InterPro" id="IPR036101">
    <property type="entry name" value="CarD-like/TRCF_RID_sf"/>
</dbReference>
<keyword evidence="8 13" id="KW-0238">DNA-binding</keyword>
<sequence>MTSRPSLPAPPRPRAGQQRAYWRAPSSASAMALGLAEAARRHDGLVLAVVRDTHTAQSLENDLRVFLAGDAGGDLPVLHFPDWETLPYDLFSPHPDIVSQRVAALYRLPGTRRGVLVVPVSSLMQRLPPPAWIAGNALDLKKGQKLDLDSEKRRLEAAGYRNVPQVLDPGDFAVRGALLDLFPMGSDVPYRIELFDDEIDSLRSFDPETQRSEHPVALVKLLPAREFPLDAASTKRVREKLSERFDFDPRRFPVYQDLKEGGSPAGIEYYLPLFFEHTASLFEHLDRNALVVLGEGVDAAAVAFWAQTQDRWEQRRHDVERPILAPDEIFLPPDALRAELNRIDRIEICGPEHPHLDKAVAMAEQPAPRLAWNVKGEEPGAAMRSFLDHYPGRILIAADSAGRREALIEVLAAGALKPATVSGWNEFLVGKASPSSDASAEGLARFAITIAALEDGFALTEPALTVLTERQLFPDRTDQSQRRKRAARDPDQVLRDLSEITIGSPIVHEDHGVGRYQGLITLESGGVHGEYLCIEYAKGDKLYVPVAQLQLVSRYSGTSPEFAPLHSLGGDAWEKARKKAAEKVRDVAAEMLEIQARRHARVGLALTVDRAMYEPFAATFPFEETPDQLAAIDAVIKDLGHPQPMDRVVCGDVGFGKTEVAVRAAFVAAVAGKQVAVLVPTTLLAEQHYRNFRDRYADSPIRVEVLSRFKTAKEIKAALALLAEGKIDVIVGTHRLLQGDVMFSDLGLVIVDEEQRFGVRQKEALKALRAEVHLLTLTATPIPRTLNMAMSGLRELSIIGTPPAHRLAVKTFVTQWDNALLREAFQRELARGGQIYFLHNEVDTIEKMARELAELVPEARIRVAHGQMPERELEQVMLDFHRQRFNVLVCTTIIESGIDIPSANTIIVNRADRFGLAQLHQLRGRVGRSHHRAYAYLVVPNKKAMTGDAEKRLEALASLEELGAGFTLATHDLEIRGAGELLGEGQSGQIAEIGFSLYIELLERAVKSIKSGKIPDLDPSVRHGADVELHIPALIPEDYLPDVHARLTLYKRIASARDEDALRDLQIEMVDRFGVLPDPSKQLFAVAELKLEATRLGLRKLELGDKGGRLHFIPQPKVDPMSIIRLIQSQPKIYSMDGPDKLRVRMDLPDAASRLRTARGLLTLLKS</sequence>
<dbReference type="STRING" id="1121015.GCA_000420545_00236"/>
<dbReference type="NCBIfam" id="NF007966">
    <property type="entry name" value="PRK10689.1"/>
    <property type="match status" value="1"/>
</dbReference>
<dbReference type="PANTHER" id="PTHR47964">
    <property type="entry name" value="ATP-DEPENDENT DNA HELICASE HOMOLOG RECG, CHLOROPLASTIC"/>
    <property type="match status" value="1"/>
</dbReference>
<keyword evidence="7 13" id="KW-0067">ATP-binding</keyword>
<keyword evidence="5 13" id="KW-0378">Hydrolase</keyword>
<dbReference type="PROSITE" id="PS51192">
    <property type="entry name" value="HELICASE_ATP_BIND_1"/>
    <property type="match status" value="1"/>
</dbReference>
<evidence type="ECO:0000256" key="1">
    <source>
        <dbReference type="ARBA" id="ARBA00004496"/>
    </source>
</evidence>
<dbReference type="InterPro" id="IPR005118">
    <property type="entry name" value="TRCF_C"/>
</dbReference>
<dbReference type="InterPro" id="IPR003711">
    <property type="entry name" value="CarD-like/TRCF_RID"/>
</dbReference>
<reference evidence="17 18" key="1">
    <citation type="submission" date="2013-09" db="EMBL/GenBank/DDBJ databases">
        <title>Genome sequencing of Arenimonas oryziterrae.</title>
        <authorList>
            <person name="Chen F."/>
            <person name="Wang G."/>
        </authorList>
    </citation>
    <scope>NUCLEOTIDE SEQUENCE [LARGE SCALE GENOMIC DNA]</scope>
    <source>
        <strain evidence="17 18">YC6267</strain>
    </source>
</reference>
<dbReference type="InterPro" id="IPR001650">
    <property type="entry name" value="Helicase_C-like"/>
</dbReference>
<dbReference type="InterPro" id="IPR011545">
    <property type="entry name" value="DEAD/DEAH_box_helicase_dom"/>
</dbReference>
<dbReference type="SMART" id="SM00982">
    <property type="entry name" value="TRCF"/>
    <property type="match status" value="1"/>
</dbReference>
<dbReference type="GO" id="GO:0003684">
    <property type="term" value="F:damaged DNA binding"/>
    <property type="evidence" value="ECO:0007669"/>
    <property type="project" value="InterPro"/>
</dbReference>
<dbReference type="Gene3D" id="3.40.50.11140">
    <property type="match status" value="1"/>
</dbReference>
<keyword evidence="3 13" id="KW-0547">Nucleotide-binding</keyword>
<feature type="domain" description="Helicase C-terminal" evidence="16">
    <location>
        <begin position="812"/>
        <end position="974"/>
    </location>
</feature>
<dbReference type="InterPro" id="IPR037235">
    <property type="entry name" value="TRCF-like_C_D7"/>
</dbReference>
<evidence type="ECO:0000256" key="13">
    <source>
        <dbReference type="HAMAP-Rule" id="MF_00969"/>
    </source>
</evidence>
<evidence type="ECO:0000256" key="4">
    <source>
        <dbReference type="ARBA" id="ARBA00022763"/>
    </source>
</evidence>
<keyword evidence="18" id="KW-1185">Reference proteome</keyword>
<comment type="similarity">
    <text evidence="11 13">In the C-terminal section; belongs to the helicase family. RecG subfamily.</text>
</comment>
<dbReference type="RefSeq" id="WP_022967909.1">
    <property type="nucleotide sequence ID" value="NZ_ATVD01000001.1"/>
</dbReference>
<dbReference type="Gene3D" id="3.30.2060.10">
    <property type="entry name" value="Penicillin-binding protein 1b domain"/>
    <property type="match status" value="1"/>
</dbReference>
<dbReference type="SMART" id="SM01058">
    <property type="entry name" value="CarD_TRCF"/>
    <property type="match status" value="1"/>
</dbReference>
<name>A0A091APY3_9GAMM</name>
<dbReference type="PROSITE" id="PS51194">
    <property type="entry name" value="HELICASE_CTER"/>
    <property type="match status" value="1"/>
</dbReference>
<evidence type="ECO:0000256" key="3">
    <source>
        <dbReference type="ARBA" id="ARBA00022741"/>
    </source>
</evidence>
<comment type="function">
    <text evidence="13">Couples transcription and DNA repair by recognizing RNA polymerase (RNAP) stalled at DNA lesions. Mediates ATP-dependent release of RNAP and its truncated transcript from the DNA, and recruitment of nucleotide excision repair machinery to the damaged site.</text>
</comment>
<feature type="domain" description="Helicase ATP-binding" evidence="15">
    <location>
        <begin position="638"/>
        <end position="799"/>
    </location>
</feature>
<dbReference type="GO" id="GO:0005524">
    <property type="term" value="F:ATP binding"/>
    <property type="evidence" value="ECO:0007669"/>
    <property type="project" value="UniProtKB-UniRule"/>
</dbReference>
<protein>
    <recommendedName>
        <fullName evidence="12 13">Transcription-repair-coupling factor</fullName>
        <shortName evidence="13">TRCF</shortName>
        <ecNumber evidence="13">3.6.4.-</ecNumber>
    </recommendedName>
</protein>
<keyword evidence="6" id="KW-0347">Helicase</keyword>
<gene>
    <name evidence="13" type="primary">mfd</name>
    <name evidence="17" type="ORF">N789_04815</name>
</gene>
<dbReference type="InterPro" id="IPR004576">
    <property type="entry name" value="Mfd"/>
</dbReference>
<dbReference type="GO" id="GO:0000716">
    <property type="term" value="P:transcription-coupled nucleotide-excision repair, DNA damage recognition"/>
    <property type="evidence" value="ECO:0007669"/>
    <property type="project" value="UniProtKB-UniRule"/>
</dbReference>
<evidence type="ECO:0000256" key="11">
    <source>
        <dbReference type="ARBA" id="ARBA00061399"/>
    </source>
</evidence>
<dbReference type="Pfam" id="PF21132">
    <property type="entry name" value="MFD_D3"/>
    <property type="match status" value="1"/>
</dbReference>
<dbReference type="SUPFAM" id="SSF143517">
    <property type="entry name" value="TRCF domain-like"/>
    <property type="match status" value="1"/>
</dbReference>
<dbReference type="Pfam" id="PF03461">
    <property type="entry name" value="TRCF"/>
    <property type="match status" value="1"/>
</dbReference>
<dbReference type="EC" id="3.6.4.-" evidence="13"/>
<dbReference type="SMART" id="SM00487">
    <property type="entry name" value="DEXDc"/>
    <property type="match status" value="1"/>
</dbReference>
<evidence type="ECO:0000256" key="10">
    <source>
        <dbReference type="ARBA" id="ARBA00061104"/>
    </source>
</evidence>
<dbReference type="EMBL" id="AVCI01000045">
    <property type="protein sequence ID" value="KFN41212.1"/>
    <property type="molecule type" value="Genomic_DNA"/>
</dbReference>
<dbReference type="GO" id="GO:0005737">
    <property type="term" value="C:cytoplasm"/>
    <property type="evidence" value="ECO:0007669"/>
    <property type="project" value="UniProtKB-SubCell"/>
</dbReference>
<dbReference type="Pfam" id="PF02559">
    <property type="entry name" value="CarD_TRCF_RID"/>
    <property type="match status" value="1"/>
</dbReference>
<dbReference type="Gene3D" id="2.40.10.170">
    <property type="match status" value="1"/>
</dbReference>
<dbReference type="AlphaFoldDB" id="A0A091APY3"/>
<keyword evidence="2 13" id="KW-0963">Cytoplasm</keyword>
<dbReference type="eggNOG" id="COG1197">
    <property type="taxonomic scope" value="Bacteria"/>
</dbReference>
<evidence type="ECO:0000256" key="14">
    <source>
        <dbReference type="SAM" id="MobiDB-lite"/>
    </source>
</evidence>
<evidence type="ECO:0000256" key="12">
    <source>
        <dbReference type="ARBA" id="ARBA00070128"/>
    </source>
</evidence>
<dbReference type="InterPro" id="IPR014001">
    <property type="entry name" value="Helicase_ATP-bd"/>
</dbReference>
<evidence type="ECO:0000256" key="7">
    <source>
        <dbReference type="ARBA" id="ARBA00022840"/>
    </source>
</evidence>
<evidence type="ECO:0000256" key="2">
    <source>
        <dbReference type="ARBA" id="ARBA00022490"/>
    </source>
</evidence>
<comment type="subcellular location">
    <subcellularLocation>
        <location evidence="1 13">Cytoplasm</location>
    </subcellularLocation>
</comment>
<dbReference type="InterPro" id="IPR041471">
    <property type="entry name" value="UvrB_inter"/>
</dbReference>
<comment type="similarity">
    <text evidence="10 13">In the N-terminal section; belongs to the UvrB family.</text>
</comment>
<organism evidence="17 18">
    <name type="scientific">Arenimonas oryziterrae DSM 21050 = YC6267</name>
    <dbReference type="NCBI Taxonomy" id="1121015"/>
    <lineage>
        <taxon>Bacteria</taxon>
        <taxon>Pseudomonadati</taxon>
        <taxon>Pseudomonadota</taxon>
        <taxon>Gammaproteobacteria</taxon>
        <taxon>Lysobacterales</taxon>
        <taxon>Lysobacteraceae</taxon>
        <taxon>Arenimonas</taxon>
    </lineage>
</organism>
<comment type="caution">
    <text evidence="17">The sequence shown here is derived from an EMBL/GenBank/DDBJ whole genome shotgun (WGS) entry which is preliminary data.</text>
</comment>
<evidence type="ECO:0000259" key="16">
    <source>
        <dbReference type="PROSITE" id="PS51194"/>
    </source>
</evidence>